<dbReference type="CDD" id="cd09272">
    <property type="entry name" value="RNase_HI_RT_Ty1"/>
    <property type="match status" value="1"/>
</dbReference>
<evidence type="ECO:0000313" key="1">
    <source>
        <dbReference type="EMBL" id="SPD09586.1"/>
    </source>
</evidence>
<gene>
    <name evidence="1" type="ORF">FSB_LOCUS37468</name>
</gene>
<sequence length="286" mass="32248">MGEANVILGIKILRNDDCITLSQSHYIEKVLKRFEYFDLSPMSTPYDSKVHLVKNLGDSVSQERYAQIIGSLMFLTNCTRPDIAYAIGRLSRYTHNPSIEHWNAISRLLRYLKGTINFGLSYCGYPTVLEGYCDANWISDSDEVKPTSGYVFTLAGGAVSWKSSKQTCIARSTMEAELVALEKVRFEAEWLKSLLVDLPLYTNPVPPVCIHCDCQAAIARAKSKIYNGKSRHIRLRHNIVRQLIENGIMSLDFVRSERNMADPLTKPLARKLVSETSRGIGLIPKL</sequence>
<dbReference type="EMBL" id="OIVN01003223">
    <property type="protein sequence ID" value="SPD09586.1"/>
    <property type="molecule type" value="Genomic_DNA"/>
</dbReference>
<evidence type="ECO:0008006" key="2">
    <source>
        <dbReference type="Google" id="ProtNLM"/>
    </source>
</evidence>
<dbReference type="PANTHER" id="PTHR11439:SF521">
    <property type="entry name" value="RNA-DIRECTED DNA POLYMERASE"/>
    <property type="match status" value="1"/>
</dbReference>
<dbReference type="AlphaFoldDB" id="A0A2N9H545"/>
<name>A0A2N9H545_FAGSY</name>
<dbReference type="PANTHER" id="PTHR11439">
    <property type="entry name" value="GAG-POL-RELATED RETROTRANSPOSON"/>
    <property type="match status" value="1"/>
</dbReference>
<protein>
    <recommendedName>
        <fullName evidence="2">Reverse transcriptase Ty1/copia-type domain-containing protein</fullName>
    </recommendedName>
</protein>
<organism evidence="1">
    <name type="scientific">Fagus sylvatica</name>
    <name type="common">Beechnut</name>
    <dbReference type="NCBI Taxonomy" id="28930"/>
    <lineage>
        <taxon>Eukaryota</taxon>
        <taxon>Viridiplantae</taxon>
        <taxon>Streptophyta</taxon>
        <taxon>Embryophyta</taxon>
        <taxon>Tracheophyta</taxon>
        <taxon>Spermatophyta</taxon>
        <taxon>Magnoliopsida</taxon>
        <taxon>eudicotyledons</taxon>
        <taxon>Gunneridae</taxon>
        <taxon>Pentapetalae</taxon>
        <taxon>rosids</taxon>
        <taxon>fabids</taxon>
        <taxon>Fagales</taxon>
        <taxon>Fagaceae</taxon>
        <taxon>Fagus</taxon>
    </lineage>
</organism>
<dbReference type="InterPro" id="IPR043502">
    <property type="entry name" value="DNA/RNA_pol_sf"/>
</dbReference>
<dbReference type="SUPFAM" id="SSF56672">
    <property type="entry name" value="DNA/RNA polymerases"/>
    <property type="match status" value="1"/>
</dbReference>
<proteinExistence type="predicted"/>
<reference evidence="1" key="1">
    <citation type="submission" date="2018-02" db="EMBL/GenBank/DDBJ databases">
        <authorList>
            <person name="Cohen D.B."/>
            <person name="Kent A.D."/>
        </authorList>
    </citation>
    <scope>NUCLEOTIDE SEQUENCE</scope>
</reference>
<accession>A0A2N9H545</accession>